<proteinExistence type="predicted"/>
<protein>
    <submittedName>
        <fullName evidence="7">Uncharacterized protein</fullName>
    </submittedName>
</protein>
<evidence type="ECO:0000313" key="3">
    <source>
        <dbReference type="EMBL" id="KAG2916152.1"/>
    </source>
</evidence>
<organism evidence="7 8">
    <name type="scientific">Phytophthora cactorum</name>
    <dbReference type="NCBI Taxonomy" id="29920"/>
    <lineage>
        <taxon>Eukaryota</taxon>
        <taxon>Sar</taxon>
        <taxon>Stramenopiles</taxon>
        <taxon>Oomycota</taxon>
        <taxon>Peronosporomycetes</taxon>
        <taxon>Peronosporales</taxon>
        <taxon>Peronosporaceae</taxon>
        <taxon>Phytophthora</taxon>
    </lineage>
</organism>
<dbReference type="VEuPathDB" id="FungiDB:PC110_g23044"/>
<evidence type="ECO:0000313" key="8">
    <source>
        <dbReference type="Proteomes" id="UP000251314"/>
    </source>
</evidence>
<evidence type="ECO:0000313" key="5">
    <source>
        <dbReference type="EMBL" id="KAG2980127.1"/>
    </source>
</evidence>
<dbReference type="OrthoDB" id="127803at2759"/>
<feature type="compositionally biased region" description="Basic and acidic residues" evidence="1">
    <location>
        <begin position="44"/>
        <end position="62"/>
    </location>
</feature>
<dbReference type="STRING" id="29920.A0A329R7G6"/>
<dbReference type="Proteomes" id="UP000774804">
    <property type="component" value="Unassembled WGS sequence"/>
</dbReference>
<feature type="compositionally biased region" description="Polar residues" evidence="1">
    <location>
        <begin position="1"/>
        <end position="10"/>
    </location>
</feature>
<name>A0A329R7G6_9STRA</name>
<dbReference type="Proteomes" id="UP000735874">
    <property type="component" value="Unassembled WGS sequence"/>
</dbReference>
<evidence type="ECO:0000313" key="2">
    <source>
        <dbReference type="EMBL" id="KAG2856736.1"/>
    </source>
</evidence>
<dbReference type="Proteomes" id="UP000760860">
    <property type="component" value="Unassembled WGS sequence"/>
</dbReference>
<dbReference type="Proteomes" id="UP000697107">
    <property type="component" value="Unassembled WGS sequence"/>
</dbReference>
<feature type="compositionally biased region" description="Basic and acidic residues" evidence="1">
    <location>
        <begin position="85"/>
        <end position="99"/>
    </location>
</feature>
<feature type="compositionally biased region" description="Basic and acidic residues" evidence="1">
    <location>
        <begin position="11"/>
        <end position="25"/>
    </location>
</feature>
<dbReference type="EMBL" id="MJFZ01002763">
    <property type="protein sequence ID" value="RAW20514.1"/>
    <property type="molecule type" value="Genomic_DNA"/>
</dbReference>
<evidence type="ECO:0000313" key="6">
    <source>
        <dbReference type="EMBL" id="KAG3219051.1"/>
    </source>
</evidence>
<dbReference type="EMBL" id="RCMK01000324">
    <property type="protein sequence ID" value="KAG2936522.1"/>
    <property type="molecule type" value="Genomic_DNA"/>
</dbReference>
<evidence type="ECO:0000313" key="7">
    <source>
        <dbReference type="EMBL" id="RAW20514.1"/>
    </source>
</evidence>
<dbReference type="EMBL" id="RCMI01000343">
    <property type="protein sequence ID" value="KAG2916152.1"/>
    <property type="molecule type" value="Genomic_DNA"/>
</dbReference>
<feature type="region of interest" description="Disordered" evidence="1">
    <location>
        <begin position="1"/>
        <end position="147"/>
    </location>
</feature>
<evidence type="ECO:0000256" key="1">
    <source>
        <dbReference type="SAM" id="MobiDB-lite"/>
    </source>
</evidence>
<dbReference type="EMBL" id="RCMV01000329">
    <property type="protein sequence ID" value="KAG3219051.1"/>
    <property type="molecule type" value="Genomic_DNA"/>
</dbReference>
<dbReference type="Proteomes" id="UP000251314">
    <property type="component" value="Unassembled WGS sequence"/>
</dbReference>
<feature type="compositionally biased region" description="Basic and acidic residues" evidence="1">
    <location>
        <begin position="137"/>
        <end position="147"/>
    </location>
</feature>
<gene>
    <name evidence="7" type="ORF">PC110_g23044</name>
    <name evidence="2" type="ORF">PC113_g11313</name>
    <name evidence="3" type="ORF">PC115_g11126</name>
    <name evidence="4" type="ORF">PC117_g12049</name>
    <name evidence="5" type="ORF">PC118_g11343</name>
    <name evidence="6" type="ORF">PC129_g10150</name>
</gene>
<accession>A0A329R7G6</accession>
<dbReference type="Proteomes" id="UP000736787">
    <property type="component" value="Unassembled WGS sequence"/>
</dbReference>
<feature type="compositionally biased region" description="Polar residues" evidence="1">
    <location>
        <begin position="33"/>
        <end position="42"/>
    </location>
</feature>
<sequence length="335" mass="37193">MVRVPDSNQGFHRESQEDVQVKIEPGEEVSSEVGLSTTQLNEARSADRRSAGRNSVDGREADPDLEENPLYPPQVPPWTPASRDPLTKEGKVKAKRYEFADSPIQPTSYLKSSPLVAKTDMKNDTTKTMRKKMKAPGSKEEDHARSRSSWSDKDLEFVYRHQALRDFLYQDPVMRILQPKQIKDPQSLVRAPMQTSNKLTAVKDLLSQLTDAGIVAGAFDAEDLFELDLDLIQSTTRDLFNKTKFIVGEASQILDPTSSPRISQPASSDYASAAEEDSDTSSEPRRMNLGPSGASMLEITCTGDSSGSHAYVFSRPGCPAVGTSWYSYIIRIRRS</sequence>
<dbReference type="EMBL" id="RCMG01000319">
    <property type="protein sequence ID" value="KAG2856736.1"/>
    <property type="molecule type" value="Genomic_DNA"/>
</dbReference>
<dbReference type="AlphaFoldDB" id="A0A329R7G6"/>
<feature type="compositionally biased region" description="Pro residues" evidence="1">
    <location>
        <begin position="70"/>
        <end position="79"/>
    </location>
</feature>
<feature type="compositionally biased region" description="Polar residues" evidence="1">
    <location>
        <begin position="255"/>
        <end position="265"/>
    </location>
</feature>
<keyword evidence="8" id="KW-1185">Reference proteome</keyword>
<feature type="region of interest" description="Disordered" evidence="1">
    <location>
        <begin position="255"/>
        <end position="294"/>
    </location>
</feature>
<comment type="caution">
    <text evidence="7">The sequence shown here is derived from an EMBL/GenBank/DDBJ whole genome shotgun (WGS) entry which is preliminary data.</text>
</comment>
<dbReference type="EMBL" id="RCML01000342">
    <property type="protein sequence ID" value="KAG2980127.1"/>
    <property type="molecule type" value="Genomic_DNA"/>
</dbReference>
<evidence type="ECO:0000313" key="4">
    <source>
        <dbReference type="EMBL" id="KAG2936522.1"/>
    </source>
</evidence>
<reference evidence="2" key="2">
    <citation type="submission" date="2018-10" db="EMBL/GenBank/DDBJ databases">
        <title>Effector identification in a new, highly contiguous assembly of the strawberry crown rot pathogen Phytophthora cactorum.</title>
        <authorList>
            <person name="Armitage A.D."/>
            <person name="Nellist C.F."/>
            <person name="Bates H."/>
            <person name="Vickerstaff R.J."/>
            <person name="Harrison R.J."/>
        </authorList>
    </citation>
    <scope>NUCLEOTIDE SEQUENCE</scope>
    <source>
        <strain evidence="2">15-7</strain>
        <strain evidence="3">4032</strain>
        <strain evidence="4">4040</strain>
        <strain evidence="5">P415</strain>
        <strain evidence="6">P421</strain>
    </source>
</reference>
<reference evidence="7 8" key="1">
    <citation type="submission" date="2018-01" db="EMBL/GenBank/DDBJ databases">
        <title>Draft genome of the strawberry crown rot pathogen Phytophthora cactorum.</title>
        <authorList>
            <person name="Armitage A.D."/>
            <person name="Lysoe E."/>
            <person name="Nellist C.F."/>
            <person name="Harrison R.J."/>
            <person name="Brurberg M.B."/>
        </authorList>
    </citation>
    <scope>NUCLEOTIDE SEQUENCE [LARGE SCALE GENOMIC DNA]</scope>
    <source>
        <strain evidence="7 8">10300</strain>
    </source>
</reference>